<dbReference type="PANTHER" id="PTHR22870:SF408">
    <property type="entry name" value="OS09G0560450 PROTEIN"/>
    <property type="match status" value="1"/>
</dbReference>
<feature type="transmembrane region" description="Helical" evidence="3">
    <location>
        <begin position="965"/>
        <end position="998"/>
    </location>
</feature>
<evidence type="ECO:0000313" key="6">
    <source>
        <dbReference type="Proteomes" id="UP000717585"/>
    </source>
</evidence>
<feature type="repeat" description="RCC1" evidence="2">
    <location>
        <begin position="473"/>
        <end position="530"/>
    </location>
</feature>
<keyword evidence="4" id="KW-0732">Signal</keyword>
<dbReference type="EMBL" id="JAHDYR010000002">
    <property type="protein sequence ID" value="KAG9397446.1"/>
    <property type="molecule type" value="Genomic_DNA"/>
</dbReference>
<dbReference type="Pfam" id="PF00415">
    <property type="entry name" value="RCC1"/>
    <property type="match status" value="2"/>
</dbReference>
<dbReference type="AlphaFoldDB" id="A0A8J6C1D0"/>
<evidence type="ECO:0000313" key="5">
    <source>
        <dbReference type="EMBL" id="KAG9397446.1"/>
    </source>
</evidence>
<dbReference type="Gene3D" id="2.130.10.30">
    <property type="entry name" value="Regulator of chromosome condensation 1/beta-lactamase-inhibitor protein II"/>
    <property type="match status" value="1"/>
</dbReference>
<dbReference type="InterPro" id="IPR000408">
    <property type="entry name" value="Reg_chr_condens"/>
</dbReference>
<keyword evidence="3" id="KW-1133">Transmembrane helix</keyword>
<sequence>MRLIALVLALFLVAVSAAQDINPAFYEKALEDNVDIFVSCQQEIIGISGNENQITCYFFGTKIDVPTTNPVTTVTTAFGTSTNVGYTHIGTNVREIFIYHATFAVPDPANPVYAYYDCNWKFTFTTGSYSIAMDTLLSMTHGTVTFDANTNIVYVAGDNSAGQIDTNTGEKTYDSPSNHWSTAPFEYHTVDYVEVGDSTFVITNEGELWTLGGSKYPGRTLATTDVWLQVFAPNGNANILFDGVTVGDNHALFKAYDSITLRTYVYVAGTGLATNCTTPNKYKLTELTQFNDLDVVDIEATSRASYILLADGTLYACGDNTLGQLGDGTTVSRSQFKPVNLPAGFIPYALGQARGDNMFAINSAGKVAAWGDNSVGQLGINSEAQYQGTPTYVSGVSGSAIHVAAGKDFTLALSDDGLQVYGVGNVKYTGTDPAVVTGKYIKAFAKSTLVPPNTAAISTGYVHTVALVTGDTASVYTWGDNGSGQLAQGEGAKSTVTPTMVPALSGTATQSRPFSRVYAGQEHTIAMESTDMHDQAFYEIYPDGMVRVASLSGTVGKSILGAVEQYGATYSSVHSATVDMVDDIFWIWSDSHYPVTDEILQFTIRNEAREKSFRFAIPACVTIKPKVRSIDLSFDGAAWNVALDLTHGVINPLMSQVSMDCMGLVSHQITLNAMDVGAGSAWDLRLSAMQIIGGKARMLYSYYSQCTLTIDGVTMYQGDIGTPLALDETLSTFSLKMETPYVHYGGQMNACIGPRDDYNRFLPMKNADLVANTQFVAVYPTTVSSEQTQELFFMGHAPTFIYDEDHERYCVAVQTNFPVSGQIQAKYKGQIIGREKFVQMRADSTKSAITMVDQESVLTADVPVTFCANAYDIQAVRKITSAPPLAFDFFFFNQDTGNSLVLNPNLIPATGDYCVSVAFLPGQYTYSATFNGLQTLIGGGTFAVKAVPTSTGGSGSSFSGSGIEVALAVTALVLGLLIACVGLIGGAVVAAGGVLYGVVIGKGIPSGTGRSMASAVDRADEQFGLLRGVQNADYLGEDAL</sequence>
<dbReference type="SUPFAM" id="SSF50985">
    <property type="entry name" value="RCC1/BLIP-II"/>
    <property type="match status" value="1"/>
</dbReference>
<evidence type="ECO:0000256" key="3">
    <source>
        <dbReference type="SAM" id="Phobius"/>
    </source>
</evidence>
<keyword evidence="6" id="KW-1185">Reference proteome</keyword>
<evidence type="ECO:0000256" key="1">
    <source>
        <dbReference type="ARBA" id="ARBA00022737"/>
    </source>
</evidence>
<keyword evidence="1" id="KW-0677">Repeat</keyword>
<keyword evidence="3" id="KW-0812">Transmembrane</keyword>
<accession>A0A8J6C1D0</accession>
<dbReference type="Proteomes" id="UP000717585">
    <property type="component" value="Unassembled WGS sequence"/>
</dbReference>
<organism evidence="5 6">
    <name type="scientific">Carpediemonas membranifera</name>
    <dbReference type="NCBI Taxonomy" id="201153"/>
    <lineage>
        <taxon>Eukaryota</taxon>
        <taxon>Metamonada</taxon>
        <taxon>Carpediemonas-like organisms</taxon>
        <taxon>Carpediemonas</taxon>
    </lineage>
</organism>
<feature type="repeat" description="RCC1" evidence="2">
    <location>
        <begin position="365"/>
        <end position="416"/>
    </location>
</feature>
<dbReference type="InterPro" id="IPR009091">
    <property type="entry name" value="RCC1/BLIP-II"/>
</dbReference>
<comment type="caution">
    <text evidence="5">The sequence shown here is derived from an EMBL/GenBank/DDBJ whole genome shotgun (WGS) entry which is preliminary data.</text>
</comment>
<name>A0A8J6C1D0_9EUKA</name>
<proteinExistence type="predicted"/>
<reference evidence="5" key="1">
    <citation type="submission" date="2021-05" db="EMBL/GenBank/DDBJ databases">
        <title>A free-living protist that lacks canonical eukaryotic 1 DNA replication and segregation systems.</title>
        <authorList>
            <person name="Salas-Leiva D.E."/>
            <person name="Tromer E.C."/>
            <person name="Curtis B.A."/>
            <person name="Jerlstrom-Hultqvist J."/>
            <person name="Kolisko M."/>
            <person name="Yi Z."/>
            <person name="Salas-Leiva J.S."/>
            <person name="Gallot-Lavallee L."/>
            <person name="Kops G.J.P.L."/>
            <person name="Archibald J.M."/>
            <person name="Simpson A.G.B."/>
            <person name="Roger A.J."/>
        </authorList>
    </citation>
    <scope>NUCLEOTIDE SEQUENCE</scope>
    <source>
        <strain evidence="5">BICM</strain>
    </source>
</reference>
<gene>
    <name evidence="5" type="ORF">J8273_0941</name>
</gene>
<feature type="signal peptide" evidence="4">
    <location>
        <begin position="1"/>
        <end position="18"/>
    </location>
</feature>
<feature type="chain" id="PRO_5035302214" evidence="4">
    <location>
        <begin position="19"/>
        <end position="1040"/>
    </location>
</feature>
<evidence type="ECO:0000256" key="4">
    <source>
        <dbReference type="SAM" id="SignalP"/>
    </source>
</evidence>
<dbReference type="Pfam" id="PF13540">
    <property type="entry name" value="RCC1_2"/>
    <property type="match status" value="1"/>
</dbReference>
<dbReference type="InterPro" id="IPR051210">
    <property type="entry name" value="Ub_ligase/GEF_domain"/>
</dbReference>
<keyword evidence="3" id="KW-0472">Membrane</keyword>
<dbReference type="OrthoDB" id="8068875at2759"/>
<dbReference type="PROSITE" id="PS50012">
    <property type="entry name" value="RCC1_3"/>
    <property type="match status" value="2"/>
</dbReference>
<dbReference type="PANTHER" id="PTHR22870">
    <property type="entry name" value="REGULATOR OF CHROMOSOME CONDENSATION"/>
    <property type="match status" value="1"/>
</dbReference>
<evidence type="ECO:0000256" key="2">
    <source>
        <dbReference type="PROSITE-ProRule" id="PRU00235"/>
    </source>
</evidence>
<protein>
    <submittedName>
        <fullName evidence="5">Regulator of chromosome condensation (RCC1) repeat</fullName>
    </submittedName>
</protein>